<keyword evidence="1" id="KW-0812">Transmembrane</keyword>
<proteinExistence type="predicted"/>
<feature type="transmembrane region" description="Helical" evidence="1">
    <location>
        <begin position="30"/>
        <end position="52"/>
    </location>
</feature>
<keyword evidence="2" id="KW-0732">Signal</keyword>
<feature type="transmembrane region" description="Helical" evidence="1">
    <location>
        <begin position="95"/>
        <end position="112"/>
    </location>
</feature>
<evidence type="ECO:0000256" key="2">
    <source>
        <dbReference type="SAM" id="SignalP"/>
    </source>
</evidence>
<name>A0A9P9YF33_9MUSC</name>
<sequence>MFLKARVLLLTFGLLNIFLASDPFQIFPNASTSFGKLAITLIITASGVLIFGELMTEKQHKANIILFWLMAMLVFLGSLIYEIRDSYYKTLWFEYSYSLLLVIMGVLTYRVYNEEVTASTSNPVANEDNIEVFKPTAPENRNPPPYEVKSVNVQIV</sequence>
<accession>A0A9P9YF33</accession>
<evidence type="ECO:0000256" key="1">
    <source>
        <dbReference type="SAM" id="Phobius"/>
    </source>
</evidence>
<dbReference type="Proteomes" id="UP001059596">
    <property type="component" value="Unassembled WGS sequence"/>
</dbReference>
<dbReference type="OrthoDB" id="7868254at2759"/>
<feature type="transmembrane region" description="Helical" evidence="1">
    <location>
        <begin position="64"/>
        <end position="83"/>
    </location>
</feature>
<feature type="signal peptide" evidence="2">
    <location>
        <begin position="1"/>
        <end position="20"/>
    </location>
</feature>
<keyword evidence="1" id="KW-1133">Transmembrane helix</keyword>
<protein>
    <submittedName>
        <fullName evidence="3">Uncharacterized protein</fullName>
    </submittedName>
</protein>
<gene>
    <name evidence="3" type="ORF">M5D96_011262</name>
</gene>
<dbReference type="EMBL" id="JAMKOV010000028">
    <property type="protein sequence ID" value="KAI8035831.1"/>
    <property type="molecule type" value="Genomic_DNA"/>
</dbReference>
<evidence type="ECO:0000313" key="3">
    <source>
        <dbReference type="EMBL" id="KAI8035831.1"/>
    </source>
</evidence>
<keyword evidence="4" id="KW-1185">Reference proteome</keyword>
<comment type="caution">
    <text evidence="3">The sequence shown here is derived from an EMBL/GenBank/DDBJ whole genome shotgun (WGS) entry which is preliminary data.</text>
</comment>
<evidence type="ECO:0000313" key="4">
    <source>
        <dbReference type="Proteomes" id="UP001059596"/>
    </source>
</evidence>
<dbReference type="AlphaFoldDB" id="A0A9P9YF33"/>
<reference evidence="3" key="1">
    <citation type="journal article" date="2023" name="Genome Biol. Evol.">
        <title>Long-read-based Genome Assembly of Drosophila gunungcola Reveals Fewer Chemosensory Genes in Flower-breeding Species.</title>
        <authorList>
            <person name="Negi A."/>
            <person name="Liao B.Y."/>
            <person name="Yeh S.D."/>
        </authorList>
    </citation>
    <scope>NUCLEOTIDE SEQUENCE</scope>
    <source>
        <strain evidence="3">Sukarami</strain>
    </source>
</reference>
<organism evidence="3 4">
    <name type="scientific">Drosophila gunungcola</name>
    <name type="common">fruit fly</name>
    <dbReference type="NCBI Taxonomy" id="103775"/>
    <lineage>
        <taxon>Eukaryota</taxon>
        <taxon>Metazoa</taxon>
        <taxon>Ecdysozoa</taxon>
        <taxon>Arthropoda</taxon>
        <taxon>Hexapoda</taxon>
        <taxon>Insecta</taxon>
        <taxon>Pterygota</taxon>
        <taxon>Neoptera</taxon>
        <taxon>Endopterygota</taxon>
        <taxon>Diptera</taxon>
        <taxon>Brachycera</taxon>
        <taxon>Muscomorpha</taxon>
        <taxon>Ephydroidea</taxon>
        <taxon>Drosophilidae</taxon>
        <taxon>Drosophila</taxon>
        <taxon>Sophophora</taxon>
    </lineage>
</organism>
<keyword evidence="1" id="KW-0472">Membrane</keyword>
<feature type="chain" id="PRO_5040185345" evidence="2">
    <location>
        <begin position="21"/>
        <end position="156"/>
    </location>
</feature>